<protein>
    <submittedName>
        <fullName evidence="1">Uncharacterized protein</fullName>
    </submittedName>
</protein>
<dbReference type="STRING" id="442341.SAMN04487959_12920"/>
<reference evidence="1 2" key="1">
    <citation type="submission" date="2016-10" db="EMBL/GenBank/DDBJ databases">
        <authorList>
            <person name="de Groot N.N."/>
        </authorList>
    </citation>
    <scope>NUCLEOTIDE SEQUENCE [LARGE SCALE GENOMIC DNA]</scope>
    <source>
        <strain evidence="1 2">CGMCC 1.6848</strain>
    </source>
</reference>
<dbReference type="AlphaFoldDB" id="A0A1I3GBP4"/>
<dbReference type="Proteomes" id="UP000199040">
    <property type="component" value="Unassembled WGS sequence"/>
</dbReference>
<name>A0A1I3GBP4_9GAMM</name>
<proteinExistence type="predicted"/>
<sequence length="109" mass="12146">MKILRATAPCELIPDPEWPHRNAKGRPLATLENLQYLLVHYGIEVAIDDRTDSGDAIAVIPGLKKPSFEHRRVMGEGYVTSLANMNGFKISIDTVWRYLTLIAIAEEAA</sequence>
<dbReference type="EMBL" id="FOPY01000029">
    <property type="protein sequence ID" value="SFI20873.1"/>
    <property type="molecule type" value="Genomic_DNA"/>
</dbReference>
<evidence type="ECO:0000313" key="1">
    <source>
        <dbReference type="EMBL" id="SFI20873.1"/>
    </source>
</evidence>
<organism evidence="1 2">
    <name type="scientific">Modicisalibacter xianhensis</name>
    <dbReference type="NCBI Taxonomy" id="442341"/>
    <lineage>
        <taxon>Bacteria</taxon>
        <taxon>Pseudomonadati</taxon>
        <taxon>Pseudomonadota</taxon>
        <taxon>Gammaproteobacteria</taxon>
        <taxon>Oceanospirillales</taxon>
        <taxon>Halomonadaceae</taxon>
        <taxon>Modicisalibacter</taxon>
    </lineage>
</organism>
<gene>
    <name evidence="1" type="ORF">SAMN04487959_12920</name>
</gene>
<keyword evidence="2" id="KW-1185">Reference proteome</keyword>
<accession>A0A1I3GBP4</accession>
<evidence type="ECO:0000313" key="2">
    <source>
        <dbReference type="Proteomes" id="UP000199040"/>
    </source>
</evidence>
<dbReference type="RefSeq" id="WP_092850522.1">
    <property type="nucleotide sequence ID" value="NZ_FOPY01000029.1"/>
</dbReference>